<dbReference type="PATRIC" id="fig|595434.4.peg.2895"/>
<name>A0A0J1EGV0_RHOIS</name>
<gene>
    <name evidence="1" type="ORF">RISK_003037</name>
</gene>
<protein>
    <submittedName>
        <fullName evidence="1">Uncharacterized protein</fullName>
    </submittedName>
</protein>
<proteinExistence type="predicted"/>
<evidence type="ECO:0000313" key="1">
    <source>
        <dbReference type="EMBL" id="KLU04769.1"/>
    </source>
</evidence>
<accession>A0A0J1EGV0</accession>
<evidence type="ECO:0000313" key="2">
    <source>
        <dbReference type="Proteomes" id="UP000036367"/>
    </source>
</evidence>
<sequence length="68" mass="7757">MPISLTCRRMNAMSPHHLTPSKRGLIRLDLDRPAIGNGSGCRLFRILGESGYIPRDRWRQRFYADAAS</sequence>
<dbReference type="Proteomes" id="UP000036367">
    <property type="component" value="Unassembled WGS sequence"/>
</dbReference>
<reference evidence="1" key="1">
    <citation type="submission" date="2015-05" db="EMBL/GenBank/DDBJ databases">
        <title>Permanent draft genome of Rhodopirellula islandicus K833.</title>
        <authorList>
            <person name="Kizina J."/>
            <person name="Richter M."/>
            <person name="Glockner F.O."/>
            <person name="Harder J."/>
        </authorList>
    </citation>
    <scope>NUCLEOTIDE SEQUENCE [LARGE SCALE GENOMIC DNA]</scope>
    <source>
        <strain evidence="1">K833</strain>
    </source>
</reference>
<dbReference type="AlphaFoldDB" id="A0A0J1EGV0"/>
<organism evidence="1 2">
    <name type="scientific">Rhodopirellula islandica</name>
    <dbReference type="NCBI Taxonomy" id="595434"/>
    <lineage>
        <taxon>Bacteria</taxon>
        <taxon>Pseudomonadati</taxon>
        <taxon>Planctomycetota</taxon>
        <taxon>Planctomycetia</taxon>
        <taxon>Pirellulales</taxon>
        <taxon>Pirellulaceae</taxon>
        <taxon>Rhodopirellula</taxon>
    </lineage>
</organism>
<dbReference type="EMBL" id="LECT01000025">
    <property type="protein sequence ID" value="KLU04769.1"/>
    <property type="molecule type" value="Genomic_DNA"/>
</dbReference>
<keyword evidence="2" id="KW-1185">Reference proteome</keyword>
<comment type="caution">
    <text evidence="1">The sequence shown here is derived from an EMBL/GenBank/DDBJ whole genome shotgun (WGS) entry which is preliminary data.</text>
</comment>
<dbReference type="STRING" id="595434.RISK_003037"/>